<keyword evidence="12" id="KW-1185">Reference proteome</keyword>
<dbReference type="Gene3D" id="3.20.20.80">
    <property type="entry name" value="Glycosidases"/>
    <property type="match status" value="1"/>
</dbReference>
<feature type="signal peptide" evidence="7">
    <location>
        <begin position="1"/>
        <end position="19"/>
    </location>
</feature>
<evidence type="ECO:0000259" key="10">
    <source>
        <dbReference type="Pfam" id="PF21467"/>
    </source>
</evidence>
<dbReference type="OrthoDB" id="703126at2"/>
<dbReference type="PIRSF" id="PIRSF006336">
    <property type="entry name" value="B-gal"/>
    <property type="match status" value="1"/>
</dbReference>
<sequence length="615" mass="69240">MKKLFFAGLLCASLHPVFAQQHRFEVRDGAFQYDGQPIQIHSGEMHFARVPQEYWRHRLKMMKAMGLNTVATYVFWNYQETAPGVWDWNTGNHNLRAFIKTAGEEGLLVILRPGPYACAEWEFGGYPWWLQKEKSLEIRTNNAPFLDSCRNYIKELMNQVKDLQITQGGPVIMIQAENEFGSYVAQRKDISLTTHKAYSLAIKDALVAGGVTVPLFTSDGSWLFEGGTIAGTLPTANGEDNVDNLKKVVNQYHHDEGPYMVAEYYPGWLDHWAEPFPKVSTDDVVKQTGKYIKEGVSFNFYMVHGGTNFGFTSGANYDNDHDIQPDMTSYDYDAPISEAGVATPKYNALRTLFQAYSKTPLPPVPAPLPIITIPDIRFDKAVDLFTFKQKIKPVVADTPMSFEDLNQGHGYVLYSRNFKQPIAGKLVIKGLRDYALVYVNGKLVGELNRYYKQYDCDIDIPFNATLDILVENMGRINYGGDIVHNTKGIISPVLINGNEITGHWNMYGLPMEQPPVLTANNYVSGHPVLYGGHFSLNKTGDTFLDMKAWGKGIVFVNGHNLGRYWKVGPQQTLYVPGCWLKRGDNEVVIFEQINAAQQAVLKTTNQPVLDQLIAK</sequence>
<evidence type="ECO:0000256" key="3">
    <source>
        <dbReference type="ARBA" id="ARBA00023295"/>
    </source>
</evidence>
<organism evidence="11 12">
    <name type="scientific">Chitinophaga costaii</name>
    <dbReference type="NCBI Taxonomy" id="1335309"/>
    <lineage>
        <taxon>Bacteria</taxon>
        <taxon>Pseudomonadati</taxon>
        <taxon>Bacteroidota</taxon>
        <taxon>Chitinophagia</taxon>
        <taxon>Chitinophagales</taxon>
        <taxon>Chitinophagaceae</taxon>
        <taxon>Chitinophaga</taxon>
    </lineage>
</organism>
<name>A0A1C4FYE2_9BACT</name>
<dbReference type="InterPro" id="IPR048912">
    <property type="entry name" value="BetaGal1-like_ABD1"/>
</dbReference>
<comment type="similarity">
    <text evidence="1 6">Belongs to the glycosyl hydrolase 35 family.</text>
</comment>
<dbReference type="AlphaFoldDB" id="A0A1C4FYE2"/>
<evidence type="ECO:0000256" key="7">
    <source>
        <dbReference type="SAM" id="SignalP"/>
    </source>
</evidence>
<accession>A0A1C4FYE2</accession>
<dbReference type="InterPro" id="IPR031330">
    <property type="entry name" value="Gly_Hdrlase_35_cat"/>
</dbReference>
<evidence type="ECO:0000256" key="4">
    <source>
        <dbReference type="PIRSR" id="PIRSR006336-1"/>
    </source>
</evidence>
<dbReference type="GO" id="GO:0004565">
    <property type="term" value="F:beta-galactosidase activity"/>
    <property type="evidence" value="ECO:0007669"/>
    <property type="project" value="UniProtKB-EC"/>
</dbReference>
<gene>
    <name evidence="11" type="ORF">GA0116948_11851</name>
</gene>
<dbReference type="InterPro" id="IPR026283">
    <property type="entry name" value="B-gal_1-like"/>
</dbReference>
<dbReference type="PRINTS" id="PR00742">
    <property type="entry name" value="GLHYDRLASE35"/>
</dbReference>
<evidence type="ECO:0000313" key="11">
    <source>
        <dbReference type="EMBL" id="SCC61009.1"/>
    </source>
</evidence>
<dbReference type="InterPro" id="IPR008979">
    <property type="entry name" value="Galactose-bd-like_sf"/>
</dbReference>
<dbReference type="PANTHER" id="PTHR23421">
    <property type="entry name" value="BETA-GALACTOSIDASE RELATED"/>
    <property type="match status" value="1"/>
</dbReference>
<dbReference type="Proteomes" id="UP000242818">
    <property type="component" value="Unassembled WGS sequence"/>
</dbReference>
<dbReference type="Pfam" id="PF21467">
    <property type="entry name" value="BetaGal_gal-bd"/>
    <property type="match status" value="1"/>
</dbReference>
<feature type="domain" description="Beta-galactosidase 1-like first all-beta" evidence="9">
    <location>
        <begin position="399"/>
        <end position="509"/>
    </location>
</feature>
<reference evidence="11 12" key="1">
    <citation type="submission" date="2016-08" db="EMBL/GenBank/DDBJ databases">
        <authorList>
            <person name="Seilhamer J.J."/>
        </authorList>
    </citation>
    <scope>NUCLEOTIDE SEQUENCE [LARGE SCALE GENOMIC DNA]</scope>
    <source>
        <strain evidence="11 12">A37T2</strain>
    </source>
</reference>
<dbReference type="InterPro" id="IPR048913">
    <property type="entry name" value="BetaGal_gal-bd"/>
</dbReference>
<feature type="active site" description="Proton donor" evidence="4">
    <location>
        <position position="179"/>
    </location>
</feature>
<protein>
    <recommendedName>
        <fullName evidence="5">Beta-galactosidase</fullName>
        <ecNumber evidence="5">3.2.1.23</ecNumber>
    </recommendedName>
</protein>
<evidence type="ECO:0000256" key="5">
    <source>
        <dbReference type="RuleBase" id="RU000675"/>
    </source>
</evidence>
<dbReference type="Pfam" id="PF01301">
    <property type="entry name" value="Glyco_hydro_35"/>
    <property type="match status" value="1"/>
</dbReference>
<evidence type="ECO:0000256" key="1">
    <source>
        <dbReference type="ARBA" id="ARBA00009809"/>
    </source>
</evidence>
<dbReference type="InterPro" id="IPR017853">
    <property type="entry name" value="GH"/>
</dbReference>
<dbReference type="RefSeq" id="WP_089715164.1">
    <property type="nucleotide sequence ID" value="NZ_FMAR01000018.1"/>
</dbReference>
<evidence type="ECO:0000313" key="12">
    <source>
        <dbReference type="Proteomes" id="UP000242818"/>
    </source>
</evidence>
<feature type="active site" description="Nucleophile" evidence="4">
    <location>
        <position position="263"/>
    </location>
</feature>
<feature type="domain" description="Glycoside hydrolase 35 catalytic" evidence="8">
    <location>
        <begin position="31"/>
        <end position="355"/>
    </location>
</feature>
<comment type="catalytic activity">
    <reaction evidence="5">
        <text>Hydrolysis of terminal non-reducing beta-D-galactose residues in beta-D-galactosides.</text>
        <dbReference type="EC" id="3.2.1.23"/>
    </reaction>
</comment>
<keyword evidence="3 5" id="KW-0326">Glycosidase</keyword>
<dbReference type="SUPFAM" id="SSF51445">
    <property type="entry name" value="(Trans)glycosidases"/>
    <property type="match status" value="1"/>
</dbReference>
<evidence type="ECO:0000256" key="6">
    <source>
        <dbReference type="RuleBase" id="RU003679"/>
    </source>
</evidence>
<dbReference type="EC" id="3.2.1.23" evidence="5"/>
<dbReference type="PROSITE" id="PS01182">
    <property type="entry name" value="GLYCOSYL_HYDROL_F35"/>
    <property type="match status" value="1"/>
</dbReference>
<evidence type="ECO:0000259" key="9">
    <source>
        <dbReference type="Pfam" id="PF21317"/>
    </source>
</evidence>
<dbReference type="InterPro" id="IPR001944">
    <property type="entry name" value="Glycoside_Hdrlase_35"/>
</dbReference>
<keyword evidence="7" id="KW-0732">Signal</keyword>
<dbReference type="GO" id="GO:0005975">
    <property type="term" value="P:carbohydrate metabolic process"/>
    <property type="evidence" value="ECO:0007669"/>
    <property type="project" value="InterPro"/>
</dbReference>
<keyword evidence="2 5" id="KW-0378">Hydrolase</keyword>
<proteinExistence type="inferred from homology"/>
<dbReference type="SUPFAM" id="SSF49785">
    <property type="entry name" value="Galactose-binding domain-like"/>
    <property type="match status" value="2"/>
</dbReference>
<dbReference type="Gene3D" id="2.60.120.260">
    <property type="entry name" value="Galactose-binding domain-like"/>
    <property type="match status" value="2"/>
</dbReference>
<feature type="domain" description="Beta-galactosidase galactose-binding" evidence="10">
    <location>
        <begin position="527"/>
        <end position="585"/>
    </location>
</feature>
<dbReference type="InterPro" id="IPR019801">
    <property type="entry name" value="Glyco_hydro_35_CS"/>
</dbReference>
<dbReference type="STRING" id="1335309.GA0116948_11851"/>
<feature type="chain" id="PRO_5008692170" description="Beta-galactosidase" evidence="7">
    <location>
        <begin position="20"/>
        <end position="615"/>
    </location>
</feature>
<dbReference type="EMBL" id="FMAR01000018">
    <property type="protein sequence ID" value="SCC61009.1"/>
    <property type="molecule type" value="Genomic_DNA"/>
</dbReference>
<dbReference type="Pfam" id="PF21317">
    <property type="entry name" value="BetaGal_ABD_1"/>
    <property type="match status" value="1"/>
</dbReference>
<evidence type="ECO:0000259" key="8">
    <source>
        <dbReference type="Pfam" id="PF01301"/>
    </source>
</evidence>
<evidence type="ECO:0000256" key="2">
    <source>
        <dbReference type="ARBA" id="ARBA00022801"/>
    </source>
</evidence>